<reference evidence="1 2" key="1">
    <citation type="submission" date="2019-05" db="EMBL/GenBank/DDBJ databases">
        <title>Another draft genome of Portunus trituberculatus and its Hox gene families provides insights of decapod evolution.</title>
        <authorList>
            <person name="Jeong J.-H."/>
            <person name="Song I."/>
            <person name="Kim S."/>
            <person name="Choi T."/>
            <person name="Kim D."/>
            <person name="Ryu S."/>
            <person name="Kim W."/>
        </authorList>
    </citation>
    <scope>NUCLEOTIDE SEQUENCE [LARGE SCALE GENOMIC DNA]</scope>
    <source>
        <tissue evidence="1">Muscle</tissue>
    </source>
</reference>
<accession>A0A5B7CUX2</accession>
<comment type="caution">
    <text evidence="1">The sequence shown here is derived from an EMBL/GenBank/DDBJ whole genome shotgun (WGS) entry which is preliminary data.</text>
</comment>
<organism evidence="1 2">
    <name type="scientific">Portunus trituberculatus</name>
    <name type="common">Swimming crab</name>
    <name type="synonym">Neptunus trituberculatus</name>
    <dbReference type="NCBI Taxonomy" id="210409"/>
    <lineage>
        <taxon>Eukaryota</taxon>
        <taxon>Metazoa</taxon>
        <taxon>Ecdysozoa</taxon>
        <taxon>Arthropoda</taxon>
        <taxon>Crustacea</taxon>
        <taxon>Multicrustacea</taxon>
        <taxon>Malacostraca</taxon>
        <taxon>Eumalacostraca</taxon>
        <taxon>Eucarida</taxon>
        <taxon>Decapoda</taxon>
        <taxon>Pleocyemata</taxon>
        <taxon>Brachyura</taxon>
        <taxon>Eubrachyura</taxon>
        <taxon>Portunoidea</taxon>
        <taxon>Portunidae</taxon>
        <taxon>Portuninae</taxon>
        <taxon>Portunus</taxon>
    </lineage>
</organism>
<proteinExistence type="predicted"/>
<dbReference type="Proteomes" id="UP000324222">
    <property type="component" value="Unassembled WGS sequence"/>
</dbReference>
<name>A0A5B7CUX2_PORTR</name>
<gene>
    <name evidence="1" type="ORF">E2C01_005676</name>
</gene>
<sequence>MLSWEPCRFRRCRHRQLSCFIMSRTASQEGIAYSPHQGQRTLQRLLFLLSGDVKLLDKRDLQVVIKRVLRYLHLGPAARARLQSDPYAALLLKVHEAARSAAAVFKHKLHMRHSAVLAHLLCHFVFREYVRVPEAVQQHRVAFAPLGAVMVKVSRQNPAGRPFFILLSNLATLPKGATAALTSASVTRGLRPPRNTRGRKSCTNATLLLPATASTLPAAAHKFAPFLYCTEPCSPSGRKNSFTMVPYCAKVLREKEAGDEEFVALCRLRRGAARHSLVHLLHLPRICLVLAKV</sequence>
<evidence type="ECO:0000313" key="1">
    <source>
        <dbReference type="EMBL" id="MPC12958.1"/>
    </source>
</evidence>
<dbReference type="AlphaFoldDB" id="A0A5B7CUX2"/>
<keyword evidence="2" id="KW-1185">Reference proteome</keyword>
<dbReference type="EMBL" id="VSRR010000248">
    <property type="protein sequence ID" value="MPC12958.1"/>
    <property type="molecule type" value="Genomic_DNA"/>
</dbReference>
<evidence type="ECO:0000313" key="2">
    <source>
        <dbReference type="Proteomes" id="UP000324222"/>
    </source>
</evidence>
<protein>
    <submittedName>
        <fullName evidence="1">Uncharacterized protein</fullName>
    </submittedName>
</protein>